<evidence type="ECO:0000256" key="1">
    <source>
        <dbReference type="SAM" id="MobiDB-lite"/>
    </source>
</evidence>
<dbReference type="Proteomes" id="UP001201873">
    <property type="component" value="Unassembled WGS sequence"/>
</dbReference>
<feature type="domain" description="Trypsin-co-occurring" evidence="2">
    <location>
        <begin position="4"/>
        <end position="81"/>
    </location>
</feature>
<organism evidence="3 4">
    <name type="scientific">Frankia umida</name>
    <dbReference type="NCBI Taxonomy" id="573489"/>
    <lineage>
        <taxon>Bacteria</taxon>
        <taxon>Bacillati</taxon>
        <taxon>Actinomycetota</taxon>
        <taxon>Actinomycetes</taxon>
        <taxon>Frankiales</taxon>
        <taxon>Frankiaceae</taxon>
        <taxon>Frankia</taxon>
    </lineage>
</organism>
<evidence type="ECO:0000313" key="3">
    <source>
        <dbReference type="EMBL" id="MCK9878647.1"/>
    </source>
</evidence>
<dbReference type="EMBL" id="JALKFT010000040">
    <property type="protein sequence ID" value="MCK9878647.1"/>
    <property type="molecule type" value="Genomic_DNA"/>
</dbReference>
<proteinExistence type="predicted"/>
<dbReference type="InterPro" id="IPR045608">
    <property type="entry name" value="Trypco2"/>
</dbReference>
<accession>A0ABT0K4K1</accession>
<evidence type="ECO:0000313" key="4">
    <source>
        <dbReference type="Proteomes" id="UP001201873"/>
    </source>
</evidence>
<dbReference type="Pfam" id="PF19631">
    <property type="entry name" value="Trypco2"/>
    <property type="match status" value="1"/>
</dbReference>
<evidence type="ECO:0000259" key="2">
    <source>
        <dbReference type="Pfam" id="PF19631"/>
    </source>
</evidence>
<comment type="caution">
    <text evidence="3">The sequence shown here is derived from an EMBL/GenBank/DDBJ whole genome shotgun (WGS) entry which is preliminary data.</text>
</comment>
<reference evidence="3 4" key="1">
    <citation type="submission" date="2022-04" db="EMBL/GenBank/DDBJ databases">
        <title>Genome diversity in the genus Frankia.</title>
        <authorList>
            <person name="Carlos-Shanley C."/>
            <person name="Hahn D."/>
        </authorList>
    </citation>
    <scope>NUCLEOTIDE SEQUENCE [LARGE SCALE GENOMIC DNA]</scope>
    <source>
        <strain evidence="3 4">Ag45/Mut15</strain>
    </source>
</reference>
<gene>
    <name evidence="3" type="ORF">MXD59_23260</name>
</gene>
<keyword evidence="4" id="KW-1185">Reference proteome</keyword>
<dbReference type="RefSeq" id="WP_248826735.1">
    <property type="nucleotide sequence ID" value="NZ_JALKFT010000040.1"/>
</dbReference>
<feature type="compositionally biased region" description="Basic and acidic residues" evidence="1">
    <location>
        <begin position="95"/>
        <end position="105"/>
    </location>
</feature>
<sequence>MDEVGLAEAIEALRRELAAAKLAGVGEPVQFTLGPVEMEFGLEIRRERKGEAGVKFWVLSVGGGGSAGRTATHRLKVTLQPQEIVSDGAGGTATRDMRVRDRDSN</sequence>
<feature type="region of interest" description="Disordered" evidence="1">
    <location>
        <begin position="85"/>
        <end position="105"/>
    </location>
</feature>
<name>A0ABT0K4K1_9ACTN</name>
<protein>
    <recommendedName>
        <fullName evidence="2">Trypsin-co-occurring domain-containing protein</fullName>
    </recommendedName>
</protein>